<accession>A0AAN9UVK6</accession>
<feature type="compositionally biased region" description="Basic and acidic residues" evidence="1">
    <location>
        <begin position="1"/>
        <end position="10"/>
    </location>
</feature>
<name>A0AAN9UVK6_9PEZI</name>
<dbReference type="AlphaFoldDB" id="A0AAN9UVK6"/>
<gene>
    <name evidence="2" type="ORF">SLS62_003938</name>
</gene>
<feature type="region of interest" description="Disordered" evidence="1">
    <location>
        <begin position="69"/>
        <end position="98"/>
    </location>
</feature>
<sequence length="376" mass="42635">MAVSYEKDSKNLFGDGSVRMFDRPVEEPPKSDPALVNQPRPAATYAHQDLLNRTNNLIQKSLAREYAAEQRRVENERMVKAREYDPSPSPTPSVSTDEEYDPAEFWHEDQVALNVILNARNEYSLMPSTWQIGLKGIPLPEGLFYVKTKNTSTRPRIYAHNEKLEFQGVQALRKLIDVHGRINDLRVKQVEALQNNLKTAAQRQNDESAAINDIARHLKKTLREAIRWAAKDGAIDVYGKQLPPNLAIIDLSEEQDTDYMHECIDIELNNLAYDWQEALEALPAVDGVDGNKPNPPVVFGLVIYKHILFIATLNGADQESVVHIPIQLNMEEKNQHQWNALAIILTICWARDIQMKMIAEMNLVPQEEAPSSDPDA</sequence>
<evidence type="ECO:0000313" key="3">
    <source>
        <dbReference type="Proteomes" id="UP001320420"/>
    </source>
</evidence>
<evidence type="ECO:0000256" key="1">
    <source>
        <dbReference type="SAM" id="MobiDB-lite"/>
    </source>
</evidence>
<feature type="compositionally biased region" description="Basic and acidic residues" evidence="1">
    <location>
        <begin position="69"/>
        <end position="85"/>
    </location>
</feature>
<organism evidence="2 3">
    <name type="scientific">Diatrype stigma</name>
    <dbReference type="NCBI Taxonomy" id="117547"/>
    <lineage>
        <taxon>Eukaryota</taxon>
        <taxon>Fungi</taxon>
        <taxon>Dikarya</taxon>
        <taxon>Ascomycota</taxon>
        <taxon>Pezizomycotina</taxon>
        <taxon>Sordariomycetes</taxon>
        <taxon>Xylariomycetidae</taxon>
        <taxon>Xylariales</taxon>
        <taxon>Diatrypaceae</taxon>
        <taxon>Diatrype</taxon>
    </lineage>
</organism>
<protein>
    <submittedName>
        <fullName evidence="2">Uncharacterized protein</fullName>
    </submittedName>
</protein>
<feature type="compositionally biased region" description="Basic and acidic residues" evidence="1">
    <location>
        <begin position="20"/>
        <end position="30"/>
    </location>
</feature>
<dbReference type="Proteomes" id="UP001320420">
    <property type="component" value="Unassembled WGS sequence"/>
</dbReference>
<keyword evidence="3" id="KW-1185">Reference proteome</keyword>
<reference evidence="2 3" key="1">
    <citation type="submission" date="2024-02" db="EMBL/GenBank/DDBJ databases">
        <title>De novo assembly and annotation of 12 fungi associated with fruit tree decline syndrome in Ontario, Canada.</title>
        <authorList>
            <person name="Sulman M."/>
            <person name="Ellouze W."/>
            <person name="Ilyukhin E."/>
        </authorList>
    </citation>
    <scope>NUCLEOTIDE SEQUENCE [LARGE SCALE GENOMIC DNA]</scope>
    <source>
        <strain evidence="2 3">M11/M66-122</strain>
    </source>
</reference>
<feature type="region of interest" description="Disordered" evidence="1">
    <location>
        <begin position="1"/>
        <end position="38"/>
    </location>
</feature>
<comment type="caution">
    <text evidence="2">The sequence shown here is derived from an EMBL/GenBank/DDBJ whole genome shotgun (WGS) entry which is preliminary data.</text>
</comment>
<dbReference type="EMBL" id="JAKJXP020000023">
    <property type="protein sequence ID" value="KAK7754092.1"/>
    <property type="molecule type" value="Genomic_DNA"/>
</dbReference>
<proteinExistence type="predicted"/>
<evidence type="ECO:0000313" key="2">
    <source>
        <dbReference type="EMBL" id="KAK7754092.1"/>
    </source>
</evidence>